<organism evidence="2 3">
    <name type="scientific">Plakobranchus ocellatus</name>
    <dbReference type="NCBI Taxonomy" id="259542"/>
    <lineage>
        <taxon>Eukaryota</taxon>
        <taxon>Metazoa</taxon>
        <taxon>Spiralia</taxon>
        <taxon>Lophotrochozoa</taxon>
        <taxon>Mollusca</taxon>
        <taxon>Gastropoda</taxon>
        <taxon>Heterobranchia</taxon>
        <taxon>Euthyneura</taxon>
        <taxon>Panpulmonata</taxon>
        <taxon>Sacoglossa</taxon>
        <taxon>Placobranchoidea</taxon>
        <taxon>Plakobranchidae</taxon>
        <taxon>Plakobranchus</taxon>
    </lineage>
</organism>
<evidence type="ECO:0000313" key="2">
    <source>
        <dbReference type="EMBL" id="GFN81746.1"/>
    </source>
</evidence>
<dbReference type="PROSITE" id="PS00221">
    <property type="entry name" value="MIP"/>
    <property type="match status" value="1"/>
</dbReference>
<dbReference type="Proteomes" id="UP000735302">
    <property type="component" value="Unassembled WGS sequence"/>
</dbReference>
<proteinExistence type="inferred from homology"/>
<evidence type="ECO:0000313" key="3">
    <source>
        <dbReference type="Proteomes" id="UP000735302"/>
    </source>
</evidence>
<accession>A0AAV3YH35</accession>
<gene>
    <name evidence="2" type="ORF">PoB_000825200</name>
</gene>
<evidence type="ECO:0000256" key="1">
    <source>
        <dbReference type="ARBA" id="ARBA00006175"/>
    </source>
</evidence>
<protein>
    <submittedName>
        <fullName evidence="2">Uncharacterized protein</fullName>
    </submittedName>
</protein>
<dbReference type="AlphaFoldDB" id="A0AAV3YH35"/>
<comment type="similarity">
    <text evidence="1">Belongs to the MIP/aquaporin (TC 1.A.8) family.</text>
</comment>
<comment type="caution">
    <text evidence="2">The sequence shown here is derived from an EMBL/GenBank/DDBJ whole genome shotgun (WGS) entry which is preliminary data.</text>
</comment>
<dbReference type="EMBL" id="BLXT01000945">
    <property type="protein sequence ID" value="GFN81746.1"/>
    <property type="molecule type" value="Genomic_DNA"/>
</dbReference>
<dbReference type="InterPro" id="IPR022357">
    <property type="entry name" value="MIP_CS"/>
</dbReference>
<sequence>MTRIPPERRKKNRKETLNNIKTTAEFFNEAEGDGRRRWRGNVMNTVKHTNPALSFANISLFSHQKILCNPDKGRRTLFYVKEIFRPVFGARNAGRK</sequence>
<keyword evidence="3" id="KW-1185">Reference proteome</keyword>
<name>A0AAV3YH35_9GAST</name>
<reference evidence="2 3" key="1">
    <citation type="journal article" date="2021" name="Elife">
        <title>Chloroplast acquisition without the gene transfer in kleptoplastic sea slugs, Plakobranchus ocellatus.</title>
        <authorList>
            <person name="Maeda T."/>
            <person name="Takahashi S."/>
            <person name="Yoshida T."/>
            <person name="Shimamura S."/>
            <person name="Takaki Y."/>
            <person name="Nagai Y."/>
            <person name="Toyoda A."/>
            <person name="Suzuki Y."/>
            <person name="Arimoto A."/>
            <person name="Ishii H."/>
            <person name="Satoh N."/>
            <person name="Nishiyama T."/>
            <person name="Hasebe M."/>
            <person name="Maruyama T."/>
            <person name="Minagawa J."/>
            <person name="Obokata J."/>
            <person name="Shigenobu S."/>
        </authorList>
    </citation>
    <scope>NUCLEOTIDE SEQUENCE [LARGE SCALE GENOMIC DNA]</scope>
</reference>